<dbReference type="Proteomes" id="UP001295469">
    <property type="component" value="Chromosome C04"/>
</dbReference>
<dbReference type="EMBL" id="HG994368">
    <property type="protein sequence ID" value="CAF1861762.1"/>
    <property type="molecule type" value="Genomic_DNA"/>
</dbReference>
<reference evidence="1" key="1">
    <citation type="submission" date="2021-01" db="EMBL/GenBank/DDBJ databases">
        <authorList>
            <consortium name="Genoscope - CEA"/>
            <person name="William W."/>
        </authorList>
    </citation>
    <scope>NUCLEOTIDE SEQUENCE</scope>
</reference>
<organism evidence="1">
    <name type="scientific">Brassica napus</name>
    <name type="common">Rape</name>
    <dbReference type="NCBI Taxonomy" id="3708"/>
    <lineage>
        <taxon>Eukaryota</taxon>
        <taxon>Viridiplantae</taxon>
        <taxon>Streptophyta</taxon>
        <taxon>Embryophyta</taxon>
        <taxon>Tracheophyta</taxon>
        <taxon>Spermatophyta</taxon>
        <taxon>Magnoliopsida</taxon>
        <taxon>eudicotyledons</taxon>
        <taxon>Gunneridae</taxon>
        <taxon>Pentapetalae</taxon>
        <taxon>rosids</taxon>
        <taxon>malvids</taxon>
        <taxon>Brassicales</taxon>
        <taxon>Brassicaceae</taxon>
        <taxon>Brassiceae</taxon>
        <taxon>Brassica</taxon>
    </lineage>
</organism>
<dbReference type="AlphaFoldDB" id="A0A816JMV5"/>
<protein>
    <submittedName>
        <fullName evidence="1">(rape) hypothetical protein</fullName>
    </submittedName>
</protein>
<sequence length="46" mass="5028">MELNAKGSLNNAAQLAEDNLGTATQTYVVEAFSCFNPDHLQQFPVE</sequence>
<name>A0A816JMV5_BRANA</name>
<proteinExistence type="predicted"/>
<gene>
    <name evidence="1" type="ORF">DARMORV10_C04P54510.1</name>
</gene>
<accession>A0A816JMV5</accession>
<evidence type="ECO:0000313" key="1">
    <source>
        <dbReference type="EMBL" id="CAF1861762.1"/>
    </source>
</evidence>